<sequence length="477" mass="55230">MNFSLDLVVAIQHLRENNPLWAGLTVFFMYAPALAHFILIISKPDWWMSDEEKLQKSAISWSFLQAGKCIAFPLLALYRYAGLIVLSVDAIILSGDQRKKTLDIAAAPISIELYFFLQAWFQAIPQSVFQTHLLLREPQTSKTAQSEIIQVSCILMSVCIIAMKSSSFQRYESQRINGRKVPWATWFKKSQIQEFRDFEEKQLLTSSSMAQQDLPKKNLKEPSLDLHHGNLERQVSATPPLPPKNVKTVPPPTPLRGITSITRMTVPDLPAPPRPDSIEARNQNTQITKPPLSLNDEENNFLAFKKVQSKEIPFQTVFAENFGDDNPFGTVLSVLWWFSFILPRVLSIVIFFKFYPQFCAAILGAHYVFMICYLFYYTKYYDLSNLLINLWLGLIYIFSLIEYRIKFANADIWLTVYYIFITVQNALMTLCWYTFDNWNGLWYLYSFYAIFGGMGFCLLLSIVHYTVQPQRRRVYTT</sequence>
<name>A0ACC2NIW5_9HYME</name>
<evidence type="ECO:0000313" key="1">
    <source>
        <dbReference type="EMBL" id="KAJ8670556.1"/>
    </source>
</evidence>
<organism evidence="1 2">
    <name type="scientific">Eretmocerus hayati</name>
    <dbReference type="NCBI Taxonomy" id="131215"/>
    <lineage>
        <taxon>Eukaryota</taxon>
        <taxon>Metazoa</taxon>
        <taxon>Ecdysozoa</taxon>
        <taxon>Arthropoda</taxon>
        <taxon>Hexapoda</taxon>
        <taxon>Insecta</taxon>
        <taxon>Pterygota</taxon>
        <taxon>Neoptera</taxon>
        <taxon>Endopterygota</taxon>
        <taxon>Hymenoptera</taxon>
        <taxon>Apocrita</taxon>
        <taxon>Proctotrupomorpha</taxon>
        <taxon>Chalcidoidea</taxon>
        <taxon>Aphelinidae</taxon>
        <taxon>Aphelininae</taxon>
        <taxon>Eretmocerus</taxon>
    </lineage>
</organism>
<protein>
    <submittedName>
        <fullName evidence="1">Uncharacterized protein</fullName>
    </submittedName>
</protein>
<dbReference type="Proteomes" id="UP001239111">
    <property type="component" value="Chromosome 3"/>
</dbReference>
<proteinExistence type="predicted"/>
<evidence type="ECO:0000313" key="2">
    <source>
        <dbReference type="Proteomes" id="UP001239111"/>
    </source>
</evidence>
<comment type="caution">
    <text evidence="1">The sequence shown here is derived from an EMBL/GenBank/DDBJ whole genome shotgun (WGS) entry which is preliminary data.</text>
</comment>
<reference evidence="1" key="1">
    <citation type="submission" date="2023-04" db="EMBL/GenBank/DDBJ databases">
        <title>A chromosome-level genome assembly of the parasitoid wasp Eretmocerus hayati.</title>
        <authorList>
            <person name="Zhong Y."/>
            <person name="Liu S."/>
            <person name="Liu Y."/>
        </authorList>
    </citation>
    <scope>NUCLEOTIDE SEQUENCE</scope>
    <source>
        <strain evidence="1">ZJU_SS_LIU_2023</strain>
    </source>
</reference>
<dbReference type="EMBL" id="CM056743">
    <property type="protein sequence ID" value="KAJ8670556.1"/>
    <property type="molecule type" value="Genomic_DNA"/>
</dbReference>
<keyword evidence="2" id="KW-1185">Reference proteome</keyword>
<accession>A0ACC2NIW5</accession>
<gene>
    <name evidence="1" type="ORF">QAD02_001815</name>
</gene>